<evidence type="ECO:0008006" key="5">
    <source>
        <dbReference type="Google" id="ProtNLM"/>
    </source>
</evidence>
<gene>
    <name evidence="3" type="ORF">GCM10023318_07230</name>
</gene>
<keyword evidence="2" id="KW-0812">Transmembrane</keyword>
<feature type="transmembrane region" description="Helical" evidence="2">
    <location>
        <begin position="12"/>
        <end position="33"/>
    </location>
</feature>
<feature type="compositionally biased region" description="Low complexity" evidence="1">
    <location>
        <begin position="39"/>
        <end position="55"/>
    </location>
</feature>
<protein>
    <recommendedName>
        <fullName evidence="5">LppU protein</fullName>
    </recommendedName>
</protein>
<feature type="region of interest" description="Disordered" evidence="1">
    <location>
        <begin position="37"/>
        <end position="91"/>
    </location>
</feature>
<name>A0ABP9JX29_9NOCA</name>
<proteinExistence type="predicted"/>
<organism evidence="3 4">
    <name type="scientific">Nocardia callitridis</name>
    <dbReference type="NCBI Taxonomy" id="648753"/>
    <lineage>
        <taxon>Bacteria</taxon>
        <taxon>Bacillati</taxon>
        <taxon>Actinomycetota</taxon>
        <taxon>Actinomycetes</taxon>
        <taxon>Mycobacteriales</taxon>
        <taxon>Nocardiaceae</taxon>
        <taxon>Nocardia</taxon>
    </lineage>
</organism>
<evidence type="ECO:0000313" key="3">
    <source>
        <dbReference type="EMBL" id="GAA5044450.1"/>
    </source>
</evidence>
<evidence type="ECO:0000313" key="4">
    <source>
        <dbReference type="Proteomes" id="UP001500603"/>
    </source>
</evidence>
<keyword evidence="2" id="KW-0472">Membrane</keyword>
<reference evidence="4" key="1">
    <citation type="journal article" date="2019" name="Int. J. Syst. Evol. Microbiol.">
        <title>The Global Catalogue of Microorganisms (GCM) 10K type strain sequencing project: providing services to taxonomists for standard genome sequencing and annotation.</title>
        <authorList>
            <consortium name="The Broad Institute Genomics Platform"/>
            <consortium name="The Broad Institute Genome Sequencing Center for Infectious Disease"/>
            <person name="Wu L."/>
            <person name="Ma J."/>
        </authorList>
    </citation>
    <scope>NUCLEOTIDE SEQUENCE [LARGE SCALE GENOMIC DNA]</scope>
    <source>
        <strain evidence="4">JCM 18298</strain>
    </source>
</reference>
<dbReference type="EMBL" id="BAABJM010000001">
    <property type="protein sequence ID" value="GAA5044450.1"/>
    <property type="molecule type" value="Genomic_DNA"/>
</dbReference>
<evidence type="ECO:0000256" key="1">
    <source>
        <dbReference type="SAM" id="MobiDB-lite"/>
    </source>
</evidence>
<comment type="caution">
    <text evidence="3">The sequence shown here is derived from an EMBL/GenBank/DDBJ whole genome shotgun (WGS) entry which is preliminary data.</text>
</comment>
<sequence>MSRQRVRAGVTLAGFIGIAALAAVIVAGLAITMSDSETTDNQAKVTDTTTTTPETTDSDDSNGAPTTSVITLSTTPELPPPPPPETSAIQGGVNKDATAVQMNVGDCVSLAGGGATIDKTTCGSSSSTYKVVDKAPADSQCPSDVDHTFDGTLRGADHAALCLDIDWVIGSCMELTPGNPQRVDCGTQGISNGVRIVEIRRDTTNIYDCGTANDRGIVYQQRRFVVCAAQL</sequence>
<dbReference type="Proteomes" id="UP001500603">
    <property type="component" value="Unassembled WGS sequence"/>
</dbReference>
<accession>A0ABP9JX29</accession>
<evidence type="ECO:0000256" key="2">
    <source>
        <dbReference type="SAM" id="Phobius"/>
    </source>
</evidence>
<keyword evidence="2" id="KW-1133">Transmembrane helix</keyword>
<feature type="compositionally biased region" description="Polar residues" evidence="1">
    <location>
        <begin position="61"/>
        <end position="70"/>
    </location>
</feature>
<keyword evidence="4" id="KW-1185">Reference proteome</keyword>